<gene>
    <name evidence="2" type="ORF">HZS54_01830</name>
</gene>
<feature type="transmembrane region" description="Helical" evidence="1">
    <location>
        <begin position="52"/>
        <end position="71"/>
    </location>
</feature>
<dbReference type="GeneID" id="56081289"/>
<keyword evidence="1" id="KW-1133">Transmembrane helix</keyword>
<reference evidence="2 3" key="1">
    <citation type="submission" date="2020-07" db="EMBL/GenBank/DDBJ databases">
        <title>Halosimplex litoreum sp. nov. and Halosimplex rubrum sp. nov., isolated from different salt environments.</title>
        <authorList>
            <person name="Cui H."/>
        </authorList>
    </citation>
    <scope>NUCLEOTIDE SEQUENCE [LARGE SCALE GENOMIC DNA]</scope>
    <source>
        <strain evidence="2 3">R2</strain>
    </source>
</reference>
<dbReference type="AlphaFoldDB" id="A0A7D5P8I6"/>
<dbReference type="KEGG" id="hpel:HZS54_01830"/>
<sequence length="152" mass="16210">MDTFERANPVLAFGLAAIAVALALRLFHLNPNLPSDAGFPLGPRLWYDRPGFVPNDYPVLAWLGVVGAVHVARPRHSLGHVLAFLTGIVAAGWPLAAFPPWRFDTGALYVPALGWYLLVLGGVAATVAAAREQVAAAREPSHPSDDRANTDP</sequence>
<name>A0A7D5P8I6_9EURY</name>
<dbReference type="RefSeq" id="WP_179920273.1">
    <property type="nucleotide sequence ID" value="NZ_CP058909.1"/>
</dbReference>
<feature type="transmembrane region" description="Helical" evidence="1">
    <location>
        <begin position="108"/>
        <end position="130"/>
    </location>
</feature>
<evidence type="ECO:0000313" key="2">
    <source>
        <dbReference type="EMBL" id="QLH80445.1"/>
    </source>
</evidence>
<keyword evidence="1" id="KW-0472">Membrane</keyword>
<dbReference type="Proteomes" id="UP000509346">
    <property type="component" value="Chromosome"/>
</dbReference>
<proteinExistence type="predicted"/>
<dbReference type="EMBL" id="CP058909">
    <property type="protein sequence ID" value="QLH80445.1"/>
    <property type="molecule type" value="Genomic_DNA"/>
</dbReference>
<keyword evidence="1" id="KW-0812">Transmembrane</keyword>
<protein>
    <submittedName>
        <fullName evidence="2">Uncharacterized protein</fullName>
    </submittedName>
</protein>
<keyword evidence="3" id="KW-1185">Reference proteome</keyword>
<organism evidence="2 3">
    <name type="scientific">Halosimplex pelagicum</name>
    <dbReference type="NCBI Taxonomy" id="869886"/>
    <lineage>
        <taxon>Archaea</taxon>
        <taxon>Methanobacteriati</taxon>
        <taxon>Methanobacteriota</taxon>
        <taxon>Stenosarchaea group</taxon>
        <taxon>Halobacteria</taxon>
        <taxon>Halobacteriales</taxon>
        <taxon>Haloarculaceae</taxon>
        <taxon>Halosimplex</taxon>
    </lineage>
</organism>
<dbReference type="OrthoDB" id="379859at2157"/>
<evidence type="ECO:0000313" key="3">
    <source>
        <dbReference type="Proteomes" id="UP000509346"/>
    </source>
</evidence>
<feature type="transmembrane region" description="Helical" evidence="1">
    <location>
        <begin position="78"/>
        <end position="96"/>
    </location>
</feature>
<accession>A0A7D5P8I6</accession>
<evidence type="ECO:0000256" key="1">
    <source>
        <dbReference type="SAM" id="Phobius"/>
    </source>
</evidence>